<dbReference type="InterPro" id="IPR045746">
    <property type="entry name" value="ACT14924-like_Acyltransf_dom"/>
</dbReference>
<keyword evidence="2" id="KW-0808">Transferase</keyword>
<organism evidence="2 3">
    <name type="scientific">Halodurantibacterium flavum</name>
    <dbReference type="NCBI Taxonomy" id="1382802"/>
    <lineage>
        <taxon>Bacteria</taxon>
        <taxon>Pseudomonadati</taxon>
        <taxon>Pseudomonadota</taxon>
        <taxon>Alphaproteobacteria</taxon>
        <taxon>Rhodobacterales</taxon>
        <taxon>Paracoccaceae</taxon>
        <taxon>Halodurantibacterium</taxon>
    </lineage>
</organism>
<dbReference type="RefSeq" id="WP_390260822.1">
    <property type="nucleotide sequence ID" value="NZ_JBHUGH010000006.1"/>
</dbReference>
<dbReference type="SMART" id="SM00563">
    <property type="entry name" value="PlsC"/>
    <property type="match status" value="1"/>
</dbReference>
<dbReference type="SUPFAM" id="SSF69593">
    <property type="entry name" value="Glycerol-3-phosphate (1)-acyltransferase"/>
    <property type="match status" value="1"/>
</dbReference>
<protein>
    <submittedName>
        <fullName evidence="2">Lysophospholipid acyltransferase family protein</fullName>
        <ecNumber evidence="2">2.3.1.-</ecNumber>
    </submittedName>
</protein>
<accession>A0ABW4S3V8</accession>
<proteinExistence type="predicted"/>
<feature type="domain" description="Phospholipid/glycerol acyltransferase" evidence="1">
    <location>
        <begin position="82"/>
        <end position="205"/>
    </location>
</feature>
<keyword evidence="2" id="KW-0012">Acyltransferase</keyword>
<dbReference type="CDD" id="cd07986">
    <property type="entry name" value="LPLAT_ACT14924-like"/>
    <property type="match status" value="1"/>
</dbReference>
<reference evidence="3" key="1">
    <citation type="journal article" date="2019" name="Int. J. Syst. Evol. Microbiol.">
        <title>The Global Catalogue of Microorganisms (GCM) 10K type strain sequencing project: providing services to taxonomists for standard genome sequencing and annotation.</title>
        <authorList>
            <consortium name="The Broad Institute Genomics Platform"/>
            <consortium name="The Broad Institute Genome Sequencing Center for Infectious Disease"/>
            <person name="Wu L."/>
            <person name="Ma J."/>
        </authorList>
    </citation>
    <scope>NUCLEOTIDE SEQUENCE [LARGE SCALE GENOMIC DNA]</scope>
    <source>
        <strain evidence="3">CGMCC 4.7242</strain>
    </source>
</reference>
<evidence type="ECO:0000313" key="2">
    <source>
        <dbReference type="EMBL" id="MFD1912295.1"/>
    </source>
</evidence>
<name>A0ABW4S3V8_9RHOB</name>
<dbReference type="EMBL" id="JBHUGH010000006">
    <property type="protein sequence ID" value="MFD1912295.1"/>
    <property type="molecule type" value="Genomic_DNA"/>
</dbReference>
<keyword evidence="3" id="KW-1185">Reference proteome</keyword>
<comment type="caution">
    <text evidence="2">The sequence shown here is derived from an EMBL/GenBank/DDBJ whole genome shotgun (WGS) entry which is preliminary data.</text>
</comment>
<dbReference type="GO" id="GO:0016746">
    <property type="term" value="F:acyltransferase activity"/>
    <property type="evidence" value="ECO:0007669"/>
    <property type="project" value="UniProtKB-KW"/>
</dbReference>
<dbReference type="EC" id="2.3.1.-" evidence="2"/>
<evidence type="ECO:0000259" key="1">
    <source>
        <dbReference type="SMART" id="SM00563"/>
    </source>
</evidence>
<evidence type="ECO:0000313" key="3">
    <source>
        <dbReference type="Proteomes" id="UP001597353"/>
    </source>
</evidence>
<dbReference type="Proteomes" id="UP001597353">
    <property type="component" value="Unassembled WGS sequence"/>
</dbReference>
<dbReference type="Pfam" id="PF19576">
    <property type="entry name" value="Acyltransf_2"/>
    <property type="match status" value="1"/>
</dbReference>
<gene>
    <name evidence="2" type="ORF">ACFSGJ_08715</name>
</gene>
<dbReference type="InterPro" id="IPR002123">
    <property type="entry name" value="Plipid/glycerol_acylTrfase"/>
</dbReference>
<sequence length="290" mass="32120">MAGTRIARDISYAGSARTRGGRAMIRMLENATGRLAVIRRAEGYEHEVANGGCFWEVLADRYRLSLDVIGGSLENIPREGAVIVVANHPYGILDGLMMGRILSSRRSDFRILANSVFRRAEALNRVILPISFDETREAVRLNLETREAALAHLRAGGAMGVFPGGTVSTALRPFTRPMDPGWRNFTAKMVAKSGAAVVPVFFDGHNSRLFQLASHLHQTLRLALLIKEFRARIGGPVRVAIGEPIAGDDLQRFRSDPKGMMDFLRRATYDLSPEPFGHDYGFEFDTKYKG</sequence>